<comment type="caution">
    <text evidence="2">The sequence shown here is derived from an EMBL/GenBank/DDBJ whole genome shotgun (WGS) entry which is preliminary data.</text>
</comment>
<accession>A0A9J5ZQN9</accession>
<name>A0A9J5ZQN9_SOLCO</name>
<feature type="region of interest" description="Disordered" evidence="1">
    <location>
        <begin position="53"/>
        <end position="93"/>
    </location>
</feature>
<feature type="non-terminal residue" evidence="2">
    <location>
        <position position="144"/>
    </location>
</feature>
<keyword evidence="3" id="KW-1185">Reference proteome</keyword>
<dbReference type="AlphaFoldDB" id="A0A9J5ZQN9"/>
<evidence type="ECO:0000313" key="2">
    <source>
        <dbReference type="EMBL" id="KAG5614510.1"/>
    </source>
</evidence>
<feature type="compositionally biased region" description="Basic and acidic residues" evidence="1">
    <location>
        <begin position="60"/>
        <end position="73"/>
    </location>
</feature>
<evidence type="ECO:0000256" key="1">
    <source>
        <dbReference type="SAM" id="MobiDB-lite"/>
    </source>
</evidence>
<organism evidence="2 3">
    <name type="scientific">Solanum commersonii</name>
    <name type="common">Commerson's wild potato</name>
    <name type="synonym">Commerson's nightshade</name>
    <dbReference type="NCBI Taxonomy" id="4109"/>
    <lineage>
        <taxon>Eukaryota</taxon>
        <taxon>Viridiplantae</taxon>
        <taxon>Streptophyta</taxon>
        <taxon>Embryophyta</taxon>
        <taxon>Tracheophyta</taxon>
        <taxon>Spermatophyta</taxon>
        <taxon>Magnoliopsida</taxon>
        <taxon>eudicotyledons</taxon>
        <taxon>Gunneridae</taxon>
        <taxon>Pentapetalae</taxon>
        <taxon>asterids</taxon>
        <taxon>lamiids</taxon>
        <taxon>Solanales</taxon>
        <taxon>Solanaceae</taxon>
        <taxon>Solanoideae</taxon>
        <taxon>Solaneae</taxon>
        <taxon>Solanum</taxon>
    </lineage>
</organism>
<sequence length="144" mass="16540">MGAKKNKKAERTKKLKHEHCQEPLAIRQRDLLRPLFQQSKEQSVLRRIVLRRSTIPPNGPEREDVEGKHETATKQRRASRRVIRRHRLTSPKDPPSLFSEVRCCLMVMSPSGCDLILRTDGLSSGSTRGSARGKWVSERNVFET</sequence>
<feature type="region of interest" description="Disordered" evidence="1">
    <location>
        <begin position="1"/>
        <end position="21"/>
    </location>
</feature>
<reference evidence="2 3" key="1">
    <citation type="submission" date="2020-09" db="EMBL/GenBank/DDBJ databases">
        <title>De no assembly of potato wild relative species, Solanum commersonii.</title>
        <authorList>
            <person name="Cho K."/>
        </authorList>
    </citation>
    <scope>NUCLEOTIDE SEQUENCE [LARGE SCALE GENOMIC DNA]</scope>
    <source>
        <strain evidence="2">LZ3.2</strain>
        <tissue evidence="2">Leaf</tissue>
    </source>
</reference>
<feature type="compositionally biased region" description="Basic residues" evidence="1">
    <location>
        <begin position="1"/>
        <end position="17"/>
    </location>
</feature>
<gene>
    <name evidence="2" type="ORF">H5410_014334</name>
</gene>
<evidence type="ECO:0000313" key="3">
    <source>
        <dbReference type="Proteomes" id="UP000824120"/>
    </source>
</evidence>
<dbReference type="Proteomes" id="UP000824120">
    <property type="component" value="Chromosome 3"/>
</dbReference>
<proteinExistence type="predicted"/>
<feature type="compositionally biased region" description="Basic residues" evidence="1">
    <location>
        <begin position="74"/>
        <end position="89"/>
    </location>
</feature>
<dbReference type="EMBL" id="JACXVP010000003">
    <property type="protein sequence ID" value="KAG5614510.1"/>
    <property type="molecule type" value="Genomic_DNA"/>
</dbReference>
<protein>
    <submittedName>
        <fullName evidence="2">Uncharacterized protein</fullName>
    </submittedName>
</protein>